<dbReference type="GO" id="GO:0005886">
    <property type="term" value="C:plasma membrane"/>
    <property type="evidence" value="ECO:0007669"/>
    <property type="project" value="TreeGrafter"/>
</dbReference>
<feature type="domain" description="Major facilitator superfamily (MFS) profile" evidence="7">
    <location>
        <begin position="19"/>
        <end position="399"/>
    </location>
</feature>
<evidence type="ECO:0000259" key="7">
    <source>
        <dbReference type="PROSITE" id="PS50850"/>
    </source>
</evidence>
<dbReference type="OrthoDB" id="9800416at2"/>
<feature type="transmembrane region" description="Helical" evidence="6">
    <location>
        <begin position="228"/>
        <end position="249"/>
    </location>
</feature>
<dbReference type="InterPro" id="IPR036259">
    <property type="entry name" value="MFS_trans_sf"/>
</dbReference>
<dbReference type="Pfam" id="PF07690">
    <property type="entry name" value="MFS_1"/>
    <property type="match status" value="1"/>
</dbReference>
<dbReference type="GO" id="GO:0140115">
    <property type="term" value="P:export across plasma membrane"/>
    <property type="evidence" value="ECO:0007669"/>
    <property type="project" value="UniProtKB-ARBA"/>
</dbReference>
<keyword evidence="3 6" id="KW-0812">Transmembrane</keyword>
<evidence type="ECO:0000313" key="8">
    <source>
        <dbReference type="EMBL" id="PRY95154.1"/>
    </source>
</evidence>
<accession>A0A2T0X8G0</accession>
<feature type="transmembrane region" description="Helical" evidence="6">
    <location>
        <begin position="348"/>
        <end position="372"/>
    </location>
</feature>
<dbReference type="SUPFAM" id="SSF103473">
    <property type="entry name" value="MFS general substrate transporter"/>
    <property type="match status" value="1"/>
</dbReference>
<sequence>MATAAAAGRAAPGPGQIEFIALMAMLAATVAFSIDAVLPALGDIAEEMSPDAPNLAQFVLTAFVLGMGAGTFLAGPLSDAIGRRPTVALGAALYCAGAGWGFFAQTLEGLLLARLIQGIGAAGPRVTMLAIVRDRHSGPEMARIMSFVMTVFALVPAVAPLLGAGIIAVTGWRGVFGAFLVFSAISVGWLWLRLPESLPPPRRRPIRPALLMAALRETLSNPRVRRAIIVQMLAFAALFATLSSLPYVFEEPYGRGASLALWFAALAVLSAGGSLLNARLVGRLPLGWIVTGTMAVLAVLSFLAAALASAGALPFPAFWLWGVSVFFMAGLVMGNVNTIALEPLPHVAGLATSVVASLATVGAVALAAPVGLLYDGTPVPLTLGVGAMAGAGAWLARRL</sequence>
<feature type="transmembrane region" description="Helical" evidence="6">
    <location>
        <begin position="144"/>
        <end position="169"/>
    </location>
</feature>
<name>A0A2T0X8G0_9RHOB</name>
<feature type="transmembrane region" description="Helical" evidence="6">
    <location>
        <begin position="19"/>
        <end position="42"/>
    </location>
</feature>
<dbReference type="PROSITE" id="PS00216">
    <property type="entry name" value="SUGAR_TRANSPORT_1"/>
    <property type="match status" value="1"/>
</dbReference>
<proteinExistence type="predicted"/>
<dbReference type="PANTHER" id="PTHR23502:SF132">
    <property type="entry name" value="POLYAMINE TRANSPORTER 2-RELATED"/>
    <property type="match status" value="1"/>
</dbReference>
<comment type="subcellular location">
    <subcellularLocation>
        <location evidence="1">Membrane</location>
        <topology evidence="1">Multi-pass membrane protein</topology>
    </subcellularLocation>
</comment>
<dbReference type="InterPro" id="IPR005829">
    <property type="entry name" value="Sugar_transporter_CS"/>
</dbReference>
<dbReference type="InterPro" id="IPR020846">
    <property type="entry name" value="MFS_dom"/>
</dbReference>
<feature type="transmembrane region" description="Helical" evidence="6">
    <location>
        <begin position="255"/>
        <end position="276"/>
    </location>
</feature>
<dbReference type="GO" id="GO:0022857">
    <property type="term" value="F:transmembrane transporter activity"/>
    <property type="evidence" value="ECO:0007669"/>
    <property type="project" value="InterPro"/>
</dbReference>
<feature type="transmembrane region" description="Helical" evidence="6">
    <location>
        <begin position="318"/>
        <end position="336"/>
    </location>
</feature>
<dbReference type="PROSITE" id="PS50850">
    <property type="entry name" value="MFS"/>
    <property type="match status" value="1"/>
</dbReference>
<feature type="transmembrane region" description="Helical" evidence="6">
    <location>
        <begin position="175"/>
        <end position="194"/>
    </location>
</feature>
<evidence type="ECO:0000256" key="5">
    <source>
        <dbReference type="ARBA" id="ARBA00023136"/>
    </source>
</evidence>
<dbReference type="Gene3D" id="1.20.1720.10">
    <property type="entry name" value="Multidrug resistance protein D"/>
    <property type="match status" value="1"/>
</dbReference>
<keyword evidence="2" id="KW-0813">Transport</keyword>
<dbReference type="InterPro" id="IPR011701">
    <property type="entry name" value="MFS"/>
</dbReference>
<organism evidence="8 9">
    <name type="scientific">Hasllibacter halocynthiae</name>
    <dbReference type="NCBI Taxonomy" id="595589"/>
    <lineage>
        <taxon>Bacteria</taxon>
        <taxon>Pseudomonadati</taxon>
        <taxon>Pseudomonadota</taxon>
        <taxon>Alphaproteobacteria</taxon>
        <taxon>Rhodobacterales</taxon>
        <taxon>Roseobacteraceae</taxon>
        <taxon>Hasllibacter</taxon>
    </lineage>
</organism>
<dbReference type="Proteomes" id="UP000238801">
    <property type="component" value="Unassembled WGS sequence"/>
</dbReference>
<dbReference type="RefSeq" id="WP_106159568.1">
    <property type="nucleotide sequence ID" value="NZ_PVTT01000001.1"/>
</dbReference>
<comment type="caution">
    <text evidence="8">The sequence shown here is derived from an EMBL/GenBank/DDBJ whole genome shotgun (WGS) entry which is preliminary data.</text>
</comment>
<keyword evidence="5 6" id="KW-0472">Membrane</keyword>
<gene>
    <name evidence="8" type="ORF">BCF33_0768</name>
</gene>
<dbReference type="PANTHER" id="PTHR23502">
    <property type="entry name" value="MAJOR FACILITATOR SUPERFAMILY"/>
    <property type="match status" value="1"/>
</dbReference>
<dbReference type="EMBL" id="PVTT01000001">
    <property type="protein sequence ID" value="PRY95154.1"/>
    <property type="molecule type" value="Genomic_DNA"/>
</dbReference>
<dbReference type="AlphaFoldDB" id="A0A2T0X8G0"/>
<feature type="transmembrane region" description="Helical" evidence="6">
    <location>
        <begin position="111"/>
        <end position="132"/>
    </location>
</feature>
<evidence type="ECO:0000256" key="6">
    <source>
        <dbReference type="SAM" id="Phobius"/>
    </source>
</evidence>
<feature type="transmembrane region" description="Helical" evidence="6">
    <location>
        <begin position="86"/>
        <end position="105"/>
    </location>
</feature>
<keyword evidence="9" id="KW-1185">Reference proteome</keyword>
<feature type="transmembrane region" description="Helical" evidence="6">
    <location>
        <begin position="288"/>
        <end position="312"/>
    </location>
</feature>
<evidence type="ECO:0000256" key="1">
    <source>
        <dbReference type="ARBA" id="ARBA00004141"/>
    </source>
</evidence>
<evidence type="ECO:0000256" key="3">
    <source>
        <dbReference type="ARBA" id="ARBA00022692"/>
    </source>
</evidence>
<protein>
    <submittedName>
        <fullName evidence="8">DHA1 family bicyclomycin/chloramphenicol resistance-like MFS transporter</fullName>
    </submittedName>
</protein>
<keyword evidence="4 6" id="KW-1133">Transmembrane helix</keyword>
<feature type="transmembrane region" description="Helical" evidence="6">
    <location>
        <begin position="378"/>
        <end position="396"/>
    </location>
</feature>
<reference evidence="8 9" key="1">
    <citation type="submission" date="2018-03" db="EMBL/GenBank/DDBJ databases">
        <title>Genomic Encyclopedia of Archaeal and Bacterial Type Strains, Phase II (KMG-II): from individual species to whole genera.</title>
        <authorList>
            <person name="Goeker M."/>
        </authorList>
    </citation>
    <scope>NUCLEOTIDE SEQUENCE [LARGE SCALE GENOMIC DNA]</scope>
    <source>
        <strain evidence="8 9">DSM 29318</strain>
    </source>
</reference>
<evidence type="ECO:0000256" key="2">
    <source>
        <dbReference type="ARBA" id="ARBA00022448"/>
    </source>
</evidence>
<evidence type="ECO:0000256" key="4">
    <source>
        <dbReference type="ARBA" id="ARBA00022989"/>
    </source>
</evidence>
<feature type="transmembrane region" description="Helical" evidence="6">
    <location>
        <begin position="54"/>
        <end position="74"/>
    </location>
</feature>
<evidence type="ECO:0000313" key="9">
    <source>
        <dbReference type="Proteomes" id="UP000238801"/>
    </source>
</evidence>
<dbReference type="GO" id="GO:0042908">
    <property type="term" value="P:xenobiotic transport"/>
    <property type="evidence" value="ECO:0007669"/>
    <property type="project" value="UniProtKB-ARBA"/>
</dbReference>